<dbReference type="InterPro" id="IPR011045">
    <property type="entry name" value="N2O_reductase_N"/>
</dbReference>
<dbReference type="Proteomes" id="UP000010797">
    <property type="component" value="Chromosome"/>
</dbReference>
<evidence type="ECO:0000313" key="2">
    <source>
        <dbReference type="EMBL" id="AGA68281.1"/>
    </source>
</evidence>
<feature type="signal peptide" evidence="1">
    <location>
        <begin position="1"/>
        <end position="25"/>
    </location>
</feature>
<name>L0F6J7_DESDL</name>
<dbReference type="eggNOG" id="COG3391">
    <property type="taxonomic scope" value="Bacteria"/>
</dbReference>
<dbReference type="EMBL" id="CP003344">
    <property type="protein sequence ID" value="AGA68281.1"/>
    <property type="molecule type" value="Genomic_DNA"/>
</dbReference>
<dbReference type="AlphaFoldDB" id="L0F6J7"/>
<feature type="chain" id="PRO_5003941948" evidence="1">
    <location>
        <begin position="26"/>
        <end position="383"/>
    </location>
</feature>
<proteinExistence type="predicted"/>
<dbReference type="InterPro" id="IPR051200">
    <property type="entry name" value="Host-pathogen_enzymatic-act"/>
</dbReference>
<dbReference type="PANTHER" id="PTHR47197">
    <property type="entry name" value="PROTEIN NIRF"/>
    <property type="match status" value="1"/>
</dbReference>
<keyword evidence="1" id="KW-0732">Signal</keyword>
<evidence type="ECO:0000256" key="1">
    <source>
        <dbReference type="SAM" id="SignalP"/>
    </source>
</evidence>
<dbReference type="RefSeq" id="WP_015261282.1">
    <property type="nucleotide sequence ID" value="NC_019903.1"/>
</dbReference>
<dbReference type="PROSITE" id="PS51257">
    <property type="entry name" value="PROKAR_LIPOPROTEIN"/>
    <property type="match status" value="1"/>
</dbReference>
<sequence length="383" mass="40627">MRVRSLVLVTIIVMLGIFLTGCGQAANSAKDQTIIQAPPEQSIVQKTPLQQSGLPPEALFVAQFTTNQVAVIDLATGDIVEKIPVGAKPLAIIKSPDQAKVFVANSGSGDVYQINSSTGGIEAKISMGNQPVAMTINAAGDTLYVLDYYLNRVSIIDIKLRSMVGFIPLNTFGFEERIEPPDCCTDIFGDPLGAGRKPSALVLDEANGKIYVGNMGTWDVAVIDLKAEKEVQAFDATFGINDLILDSSAGSLYISAAGNEEEINDFILKLTLKGGEKIGKLQIGKKPVGMALSPDGQIIHVITQASDGAKLISLRTADGEIIGQCSLAGEPGDIALSEDGQRAYITNLLDGNVLIIDLTNYTVIKSIETGVTPKSLVYILNDE</sequence>
<dbReference type="NCBIfam" id="TIGR02276">
    <property type="entry name" value="beta_rpt_yvtn"/>
    <property type="match status" value="1"/>
</dbReference>
<reference evidence="3" key="1">
    <citation type="submission" date="2012-02" db="EMBL/GenBank/DDBJ databases">
        <title>Complete sequence of Desulfitobacterium dichloroeliminans LMG P-21439.</title>
        <authorList>
            <person name="Lucas S."/>
            <person name="Han J."/>
            <person name="Lapidus A."/>
            <person name="Cheng J.-F."/>
            <person name="Goodwin L."/>
            <person name="Pitluck S."/>
            <person name="Peters L."/>
            <person name="Ovchinnikova G."/>
            <person name="Teshima H."/>
            <person name="Detter J.C."/>
            <person name="Han C."/>
            <person name="Tapia R."/>
            <person name="Land M."/>
            <person name="Hauser L."/>
            <person name="Kyrpides N."/>
            <person name="Ivanova N."/>
            <person name="Pagani I."/>
            <person name="Kruse T."/>
            <person name="de Vos W.M."/>
            <person name="Boon N."/>
            <person name="Smidt H."/>
            <person name="Woyke T."/>
        </authorList>
    </citation>
    <scope>NUCLEOTIDE SEQUENCE [LARGE SCALE GENOMIC DNA]</scope>
    <source>
        <strain evidence="3">LMG P-21439 / DCA1</strain>
    </source>
</reference>
<dbReference type="KEGG" id="ddl:Desdi_0754"/>
<dbReference type="InterPro" id="IPR015943">
    <property type="entry name" value="WD40/YVTN_repeat-like_dom_sf"/>
</dbReference>
<protein>
    <submittedName>
        <fullName evidence="2">YVTN family beta-propeller repeat protein</fullName>
    </submittedName>
</protein>
<accession>L0F6J7</accession>
<dbReference type="STRING" id="871963.Desdi_0754"/>
<dbReference type="HOGENOM" id="CLU_733051_0_0_9"/>
<gene>
    <name evidence="2" type="ordered locus">Desdi_0754</name>
</gene>
<dbReference type="InterPro" id="IPR011964">
    <property type="entry name" value="YVTN_b-propeller_repeat"/>
</dbReference>
<dbReference type="Gene3D" id="2.130.10.10">
    <property type="entry name" value="YVTN repeat-like/Quinoprotein amine dehydrogenase"/>
    <property type="match status" value="2"/>
</dbReference>
<dbReference type="PANTHER" id="PTHR47197:SF3">
    <property type="entry name" value="DIHYDRO-HEME D1 DEHYDROGENASE"/>
    <property type="match status" value="1"/>
</dbReference>
<organism evidence="2 3">
    <name type="scientific">Desulfitobacterium dichloroeliminans (strain LMG P-21439 / DCA1)</name>
    <dbReference type="NCBI Taxonomy" id="871963"/>
    <lineage>
        <taxon>Bacteria</taxon>
        <taxon>Bacillati</taxon>
        <taxon>Bacillota</taxon>
        <taxon>Clostridia</taxon>
        <taxon>Eubacteriales</taxon>
        <taxon>Desulfitobacteriaceae</taxon>
        <taxon>Desulfitobacterium</taxon>
    </lineage>
</organism>
<dbReference type="SUPFAM" id="SSF50974">
    <property type="entry name" value="Nitrous oxide reductase, N-terminal domain"/>
    <property type="match status" value="1"/>
</dbReference>
<keyword evidence="3" id="KW-1185">Reference proteome</keyword>
<evidence type="ECO:0000313" key="3">
    <source>
        <dbReference type="Proteomes" id="UP000010797"/>
    </source>
</evidence>